<comment type="similarity">
    <text evidence="2">Belongs to the SusD family.</text>
</comment>
<dbReference type="PROSITE" id="PS51257">
    <property type="entry name" value="PROKAR_LIPOPROTEIN"/>
    <property type="match status" value="1"/>
</dbReference>
<proteinExistence type="inferred from homology"/>
<accession>A0A2T7BPW0</accession>
<evidence type="ECO:0000313" key="8">
    <source>
        <dbReference type="EMBL" id="PUZ29717.1"/>
    </source>
</evidence>
<comment type="caution">
    <text evidence="8">The sequence shown here is derived from an EMBL/GenBank/DDBJ whole genome shotgun (WGS) entry which is preliminary data.</text>
</comment>
<keyword evidence="3" id="KW-0732">Signal</keyword>
<keyword evidence="4" id="KW-0472">Membrane</keyword>
<comment type="subcellular location">
    <subcellularLocation>
        <location evidence="1">Cell outer membrane</location>
    </subcellularLocation>
</comment>
<evidence type="ECO:0000259" key="7">
    <source>
        <dbReference type="Pfam" id="PF14322"/>
    </source>
</evidence>
<evidence type="ECO:0000256" key="3">
    <source>
        <dbReference type="ARBA" id="ARBA00022729"/>
    </source>
</evidence>
<dbReference type="RefSeq" id="WP_108686355.1">
    <property type="nucleotide sequence ID" value="NZ_QCYK01000001.1"/>
</dbReference>
<evidence type="ECO:0000259" key="6">
    <source>
        <dbReference type="Pfam" id="PF07980"/>
    </source>
</evidence>
<dbReference type="SUPFAM" id="SSF48452">
    <property type="entry name" value="TPR-like"/>
    <property type="match status" value="1"/>
</dbReference>
<organism evidence="8 9">
    <name type="scientific">Chitinophaga parva</name>
    <dbReference type="NCBI Taxonomy" id="2169414"/>
    <lineage>
        <taxon>Bacteria</taxon>
        <taxon>Pseudomonadati</taxon>
        <taxon>Bacteroidota</taxon>
        <taxon>Chitinophagia</taxon>
        <taxon>Chitinophagales</taxon>
        <taxon>Chitinophagaceae</taxon>
        <taxon>Chitinophaga</taxon>
    </lineage>
</organism>
<sequence>MNRNKLLTALLLITALGTGCSKYTDIRTEGAIAPDEYENYRELMNDYYTLNASVDMPDYTSDDVTIKDSLIQHNINIDFLNAYMWGPNYYSVLEEDNDWKRLYAANYSCNLTIRDVMDSKGGSTAQKQEVKAEAMVHRAYLFFTLVNMYGPQYDSATASKDLGVPMLLEPNVSATLTRGTVQQAYDQVFADLEGALPYLPPLNNYNLFPSKAGAYALLARACLQTRQYVKAGLYADSALQLQSTLLDYTTLQPYGYPNTINDPEVILSKIAGGYHSYSNQFLMSDTLLSLYDANDARYSYLTADYTFDYVHYYRAYMKDKNTSSARNIGPSVPEMMLIKAEAAARAGAVTEAMDLLNTLRQKRFTAAHYVPFTAGNAAGALRMVLEERRRELCFHCTRWFDQKRLNKETAFAETITRKNLLTGESFTLAPNSPRYLFPIPLYNIQLSPSLVQNPR</sequence>
<feature type="domain" description="RagB/SusD" evidence="6">
    <location>
        <begin position="334"/>
        <end position="454"/>
    </location>
</feature>
<feature type="domain" description="SusD-like N-terminal" evidence="7">
    <location>
        <begin position="93"/>
        <end position="222"/>
    </location>
</feature>
<evidence type="ECO:0000256" key="1">
    <source>
        <dbReference type="ARBA" id="ARBA00004442"/>
    </source>
</evidence>
<keyword evidence="9" id="KW-1185">Reference proteome</keyword>
<dbReference type="GO" id="GO:0009279">
    <property type="term" value="C:cell outer membrane"/>
    <property type="evidence" value="ECO:0007669"/>
    <property type="project" value="UniProtKB-SubCell"/>
</dbReference>
<dbReference type="Pfam" id="PF07980">
    <property type="entry name" value="SusD_RagB"/>
    <property type="match status" value="1"/>
</dbReference>
<dbReference type="Gene3D" id="1.25.40.390">
    <property type="match status" value="1"/>
</dbReference>
<dbReference type="Pfam" id="PF14322">
    <property type="entry name" value="SusD-like_3"/>
    <property type="match status" value="1"/>
</dbReference>
<keyword evidence="5" id="KW-0998">Cell outer membrane</keyword>
<dbReference type="AlphaFoldDB" id="A0A2T7BPW0"/>
<dbReference type="InterPro" id="IPR011990">
    <property type="entry name" value="TPR-like_helical_dom_sf"/>
</dbReference>
<evidence type="ECO:0000256" key="5">
    <source>
        <dbReference type="ARBA" id="ARBA00023237"/>
    </source>
</evidence>
<gene>
    <name evidence="8" type="ORF">DCC81_09835</name>
</gene>
<dbReference type="OrthoDB" id="697229at2"/>
<dbReference type="InterPro" id="IPR012944">
    <property type="entry name" value="SusD_RagB_dom"/>
</dbReference>
<reference evidence="8 9" key="1">
    <citation type="submission" date="2018-04" db="EMBL/GenBank/DDBJ databases">
        <title>Chitinophaga fuyangensis sp. nov., isolated from soil in a chemical factory.</title>
        <authorList>
            <person name="Chen K."/>
        </authorList>
    </citation>
    <scope>NUCLEOTIDE SEQUENCE [LARGE SCALE GENOMIC DNA]</scope>
    <source>
        <strain evidence="8 9">LY-1</strain>
    </source>
</reference>
<evidence type="ECO:0000313" key="9">
    <source>
        <dbReference type="Proteomes" id="UP000244450"/>
    </source>
</evidence>
<name>A0A2T7BPW0_9BACT</name>
<evidence type="ECO:0000256" key="2">
    <source>
        <dbReference type="ARBA" id="ARBA00006275"/>
    </source>
</evidence>
<dbReference type="InterPro" id="IPR033985">
    <property type="entry name" value="SusD-like_N"/>
</dbReference>
<protein>
    <submittedName>
        <fullName evidence="8">RagB/SusD family nutrient uptake outer membrane protein</fullName>
    </submittedName>
</protein>
<dbReference type="Proteomes" id="UP000244450">
    <property type="component" value="Unassembled WGS sequence"/>
</dbReference>
<dbReference type="EMBL" id="QCYK01000001">
    <property type="protein sequence ID" value="PUZ29717.1"/>
    <property type="molecule type" value="Genomic_DNA"/>
</dbReference>
<evidence type="ECO:0000256" key="4">
    <source>
        <dbReference type="ARBA" id="ARBA00023136"/>
    </source>
</evidence>